<dbReference type="Pfam" id="PF13174">
    <property type="entry name" value="TPR_6"/>
    <property type="match status" value="1"/>
</dbReference>
<dbReference type="EMBL" id="CP011371">
    <property type="protein sequence ID" value="AKJ28978.1"/>
    <property type="molecule type" value="Genomic_DNA"/>
</dbReference>
<dbReference type="NCBIfam" id="TIGR02521">
    <property type="entry name" value="type_IV_pilW"/>
    <property type="match status" value="1"/>
</dbReference>
<reference evidence="2 3" key="1">
    <citation type="submission" date="2015-05" db="EMBL/GenBank/DDBJ databases">
        <authorList>
            <person name="Tang B."/>
            <person name="Yu Y."/>
        </authorList>
    </citation>
    <scope>NUCLEOTIDE SEQUENCE [LARGE SCALE GENOMIC DNA]</scope>
    <source>
        <strain evidence="2 3">DSM 7029</strain>
    </source>
</reference>
<dbReference type="InterPro" id="IPR019734">
    <property type="entry name" value="TPR_rpt"/>
</dbReference>
<protein>
    <submittedName>
        <fullName evidence="2">Pilus assembly protein PilW</fullName>
    </submittedName>
</protein>
<feature type="repeat" description="TPR" evidence="1">
    <location>
        <begin position="52"/>
        <end position="85"/>
    </location>
</feature>
<dbReference type="SUPFAM" id="SSF48452">
    <property type="entry name" value="TPR-like"/>
    <property type="match status" value="1"/>
</dbReference>
<gene>
    <name evidence="2" type="primary">pilF</name>
    <name evidence="2" type="ORF">AAW51_2287</name>
</gene>
<keyword evidence="3" id="KW-1185">Reference proteome</keyword>
<dbReference type="KEGG" id="pbh:AAW51_2287"/>
<evidence type="ECO:0000256" key="1">
    <source>
        <dbReference type="PROSITE-ProRule" id="PRU00339"/>
    </source>
</evidence>
<dbReference type="PANTHER" id="PTHR12558:SF13">
    <property type="entry name" value="CELL DIVISION CYCLE PROTEIN 27 HOMOLOG"/>
    <property type="match status" value="1"/>
</dbReference>
<dbReference type="Pfam" id="PF14559">
    <property type="entry name" value="TPR_19"/>
    <property type="match status" value="1"/>
</dbReference>
<dbReference type="PROSITE" id="PS50293">
    <property type="entry name" value="TPR_REGION"/>
    <property type="match status" value="1"/>
</dbReference>
<dbReference type="PROSITE" id="PS50005">
    <property type="entry name" value="TPR"/>
    <property type="match status" value="2"/>
</dbReference>
<dbReference type="PATRIC" id="fig|413882.6.peg.2395"/>
<sequence>MTMLGRCAWPWASALGVLLGIGLVAGCANQPLPGGSRDIVTASDETDAQKRARIRLELASAYYAQGQATTALDELKQALQADPNMPQAYNLRGLVYASMNEDQLAEESFRRALQLNPRDSDVMHNYGWFLCQRGRARDADAQFDAAVAQPQYREATKSLLAKGVCQARAGDLAGAEQTLTRSYERDPGNPATSVNLANVLFQRREYERARFYIRRVNNVPQLANSETLWLAARIEHKLGNTTGAMEYGNQLKQRYPQSREAAAFERRRFDD</sequence>
<name>A0A0G3BLV9_9BURK</name>
<dbReference type="OrthoDB" id="9814042at2"/>
<accession>A0A0G3BLV9</accession>
<dbReference type="Proteomes" id="UP000035352">
    <property type="component" value="Chromosome"/>
</dbReference>
<dbReference type="Gene3D" id="1.25.40.10">
    <property type="entry name" value="Tetratricopeptide repeat domain"/>
    <property type="match status" value="1"/>
</dbReference>
<dbReference type="Pfam" id="PF13431">
    <property type="entry name" value="TPR_17"/>
    <property type="match status" value="1"/>
</dbReference>
<dbReference type="SMART" id="SM00028">
    <property type="entry name" value="TPR"/>
    <property type="match status" value="4"/>
</dbReference>
<feature type="repeat" description="TPR" evidence="1">
    <location>
        <begin position="86"/>
        <end position="119"/>
    </location>
</feature>
<dbReference type="RefSeq" id="WP_083438229.1">
    <property type="nucleotide sequence ID" value="NZ_CP011371.1"/>
</dbReference>
<dbReference type="PANTHER" id="PTHR12558">
    <property type="entry name" value="CELL DIVISION CYCLE 16,23,27"/>
    <property type="match status" value="1"/>
</dbReference>
<dbReference type="InterPro" id="IPR013360">
    <property type="entry name" value="Pilus_4_PilW"/>
</dbReference>
<dbReference type="Pfam" id="PF13414">
    <property type="entry name" value="TPR_11"/>
    <property type="match status" value="1"/>
</dbReference>
<dbReference type="STRING" id="413882.AAW51_2287"/>
<evidence type="ECO:0000313" key="2">
    <source>
        <dbReference type="EMBL" id="AKJ28978.1"/>
    </source>
</evidence>
<organism evidence="2 3">
    <name type="scientific">Caldimonas brevitalea</name>
    <dbReference type="NCBI Taxonomy" id="413882"/>
    <lineage>
        <taxon>Bacteria</taxon>
        <taxon>Pseudomonadati</taxon>
        <taxon>Pseudomonadota</taxon>
        <taxon>Betaproteobacteria</taxon>
        <taxon>Burkholderiales</taxon>
        <taxon>Sphaerotilaceae</taxon>
        <taxon>Caldimonas</taxon>
    </lineage>
</organism>
<evidence type="ECO:0000313" key="3">
    <source>
        <dbReference type="Proteomes" id="UP000035352"/>
    </source>
</evidence>
<keyword evidence="1" id="KW-0802">TPR repeat</keyword>
<proteinExistence type="predicted"/>
<dbReference type="InterPro" id="IPR011990">
    <property type="entry name" value="TPR-like_helical_dom_sf"/>
</dbReference>
<dbReference type="PROSITE" id="PS51257">
    <property type="entry name" value="PROKAR_LIPOPROTEIN"/>
    <property type="match status" value="1"/>
</dbReference>
<dbReference type="AlphaFoldDB" id="A0A0G3BLV9"/>